<gene>
    <name evidence="2" type="ORF">CSOL1703_00004354</name>
</gene>
<evidence type="ECO:0000313" key="2">
    <source>
        <dbReference type="EMBL" id="CAH0041597.1"/>
    </source>
</evidence>
<keyword evidence="3" id="KW-1185">Reference proteome</keyword>
<protein>
    <submittedName>
        <fullName evidence="2">Uncharacterized protein</fullName>
    </submittedName>
</protein>
<dbReference type="Proteomes" id="UP000775872">
    <property type="component" value="Unassembled WGS sequence"/>
</dbReference>
<dbReference type="OrthoDB" id="3437607at2759"/>
<proteinExistence type="predicted"/>
<dbReference type="EMBL" id="CABFOC020000002">
    <property type="protein sequence ID" value="CAH0041597.1"/>
    <property type="molecule type" value="Genomic_DNA"/>
</dbReference>
<reference evidence="2 3" key="2">
    <citation type="submission" date="2021-10" db="EMBL/GenBank/DDBJ databases">
        <authorList>
            <person name="Piombo E."/>
        </authorList>
    </citation>
    <scope>NUCLEOTIDE SEQUENCE [LARGE SCALE GENOMIC DNA]</scope>
</reference>
<name>A0A9N9VXV7_9HYPO</name>
<sequence length="218" mass="23928">MLRLHPTTLTITSAELRDLDRRYPQRNRLRNSPKQDAHTRCTDASPPTADDDESTDVNDIPTPASSTPSQVADEDAALFVAPVQSDSTPPHTPPGTTTEEEEEEVEDEDEDNVAFSDMDDPESALDLTPRAESSSGKTRHVVTNNNAPRPLDLPPPFSQTPRSRAISVRMQVVTEELGIKLTSSQQVTVNQGDHLIIKQESLPLPSRDLGGVQEDEDD</sequence>
<organism evidence="2 3">
    <name type="scientific">Clonostachys solani</name>
    <dbReference type="NCBI Taxonomy" id="160281"/>
    <lineage>
        <taxon>Eukaryota</taxon>
        <taxon>Fungi</taxon>
        <taxon>Dikarya</taxon>
        <taxon>Ascomycota</taxon>
        <taxon>Pezizomycotina</taxon>
        <taxon>Sordariomycetes</taxon>
        <taxon>Hypocreomycetidae</taxon>
        <taxon>Hypocreales</taxon>
        <taxon>Bionectriaceae</taxon>
        <taxon>Clonostachys</taxon>
    </lineage>
</organism>
<comment type="caution">
    <text evidence="2">The sequence shown here is derived from an EMBL/GenBank/DDBJ whole genome shotgun (WGS) entry which is preliminary data.</text>
</comment>
<feature type="region of interest" description="Disordered" evidence="1">
    <location>
        <begin position="199"/>
        <end position="218"/>
    </location>
</feature>
<feature type="compositionally biased region" description="Acidic residues" evidence="1">
    <location>
        <begin position="98"/>
        <end position="123"/>
    </location>
</feature>
<dbReference type="AlphaFoldDB" id="A0A9N9VXV7"/>
<evidence type="ECO:0000313" key="3">
    <source>
        <dbReference type="Proteomes" id="UP000775872"/>
    </source>
</evidence>
<feature type="compositionally biased region" description="Polar residues" evidence="1">
    <location>
        <begin position="131"/>
        <end position="147"/>
    </location>
</feature>
<evidence type="ECO:0000256" key="1">
    <source>
        <dbReference type="SAM" id="MobiDB-lite"/>
    </source>
</evidence>
<reference evidence="3" key="1">
    <citation type="submission" date="2019-06" db="EMBL/GenBank/DDBJ databases">
        <authorList>
            <person name="Broberg M."/>
        </authorList>
    </citation>
    <scope>NUCLEOTIDE SEQUENCE [LARGE SCALE GENOMIC DNA]</scope>
</reference>
<feature type="region of interest" description="Disordered" evidence="1">
    <location>
        <begin position="15"/>
        <end position="163"/>
    </location>
</feature>
<accession>A0A9N9VXV7</accession>